<dbReference type="Proteomes" id="UP001286456">
    <property type="component" value="Unassembled WGS sequence"/>
</dbReference>
<reference evidence="4" key="2">
    <citation type="submission" date="2023-06" db="EMBL/GenBank/DDBJ databases">
        <authorList>
            <consortium name="Lawrence Berkeley National Laboratory"/>
            <person name="Haridas S."/>
            <person name="Hensen N."/>
            <person name="Bonometti L."/>
            <person name="Westerberg I."/>
            <person name="Brannstrom I.O."/>
            <person name="Guillou S."/>
            <person name="Cros-Aarteil S."/>
            <person name="Calhoun S."/>
            <person name="Kuo A."/>
            <person name="Mondo S."/>
            <person name="Pangilinan J."/>
            <person name="Riley R."/>
            <person name="Labutti K."/>
            <person name="Andreopoulos B."/>
            <person name="Lipzen A."/>
            <person name="Chen C."/>
            <person name="Yanf M."/>
            <person name="Daum C."/>
            <person name="Ng V."/>
            <person name="Clum A."/>
            <person name="Steindorff A."/>
            <person name="Ohm R."/>
            <person name="Martin F."/>
            <person name="Silar P."/>
            <person name="Natvig D."/>
            <person name="Lalanne C."/>
            <person name="Gautier V."/>
            <person name="Ament-Velasquez S.L."/>
            <person name="Kruys A."/>
            <person name="Hutchinson M.I."/>
            <person name="Powell A.J."/>
            <person name="Barry K."/>
            <person name="Miller A.N."/>
            <person name="Grigoriev I.V."/>
            <person name="Debuchy R."/>
            <person name="Gladieux P."/>
            <person name="Thoren M.H."/>
            <person name="Johannesson H."/>
        </authorList>
    </citation>
    <scope>NUCLEOTIDE SEQUENCE</scope>
    <source>
        <strain evidence="4">SMH4131-1</strain>
    </source>
</reference>
<protein>
    <recommendedName>
        <fullName evidence="6">MARVEL domain-containing protein</fullName>
    </recommendedName>
</protein>
<proteinExistence type="predicted"/>
<keyword evidence="2" id="KW-1133">Transmembrane helix</keyword>
<feature type="signal peptide" evidence="3">
    <location>
        <begin position="1"/>
        <end position="20"/>
    </location>
</feature>
<comment type="caution">
    <text evidence="4">The sequence shown here is derived from an EMBL/GenBank/DDBJ whole genome shotgun (WGS) entry which is preliminary data.</text>
</comment>
<accession>A0AAE0IW77</accession>
<feature type="chain" id="PRO_5042274158" description="MARVEL domain-containing protein" evidence="3">
    <location>
        <begin position="21"/>
        <end position="416"/>
    </location>
</feature>
<keyword evidence="3" id="KW-0732">Signal</keyword>
<keyword evidence="5" id="KW-1185">Reference proteome</keyword>
<evidence type="ECO:0000256" key="2">
    <source>
        <dbReference type="SAM" id="Phobius"/>
    </source>
</evidence>
<feature type="compositionally biased region" description="Basic and acidic residues" evidence="1">
    <location>
        <begin position="389"/>
        <end position="399"/>
    </location>
</feature>
<keyword evidence="2" id="KW-0812">Transmembrane</keyword>
<evidence type="ECO:0000313" key="4">
    <source>
        <dbReference type="EMBL" id="KAK3332097.1"/>
    </source>
</evidence>
<evidence type="ECO:0008006" key="6">
    <source>
        <dbReference type="Google" id="ProtNLM"/>
    </source>
</evidence>
<feature type="transmembrane region" description="Helical" evidence="2">
    <location>
        <begin position="77"/>
        <end position="100"/>
    </location>
</feature>
<evidence type="ECO:0000313" key="5">
    <source>
        <dbReference type="Proteomes" id="UP001286456"/>
    </source>
</evidence>
<evidence type="ECO:0000256" key="3">
    <source>
        <dbReference type="SAM" id="SignalP"/>
    </source>
</evidence>
<dbReference type="AlphaFoldDB" id="A0AAE0IW77"/>
<reference evidence="4" key="1">
    <citation type="journal article" date="2023" name="Mol. Phylogenet. Evol.">
        <title>Genome-scale phylogeny and comparative genomics of the fungal order Sordariales.</title>
        <authorList>
            <person name="Hensen N."/>
            <person name="Bonometti L."/>
            <person name="Westerberg I."/>
            <person name="Brannstrom I.O."/>
            <person name="Guillou S."/>
            <person name="Cros-Aarteil S."/>
            <person name="Calhoun S."/>
            <person name="Haridas S."/>
            <person name="Kuo A."/>
            <person name="Mondo S."/>
            <person name="Pangilinan J."/>
            <person name="Riley R."/>
            <person name="LaButti K."/>
            <person name="Andreopoulos B."/>
            <person name="Lipzen A."/>
            <person name="Chen C."/>
            <person name="Yan M."/>
            <person name="Daum C."/>
            <person name="Ng V."/>
            <person name="Clum A."/>
            <person name="Steindorff A."/>
            <person name="Ohm R.A."/>
            <person name="Martin F."/>
            <person name="Silar P."/>
            <person name="Natvig D.O."/>
            <person name="Lalanne C."/>
            <person name="Gautier V."/>
            <person name="Ament-Velasquez S.L."/>
            <person name="Kruys A."/>
            <person name="Hutchinson M.I."/>
            <person name="Powell A.J."/>
            <person name="Barry K."/>
            <person name="Miller A.N."/>
            <person name="Grigoriev I.V."/>
            <person name="Debuchy R."/>
            <person name="Gladieux P."/>
            <person name="Hiltunen Thoren M."/>
            <person name="Johannesson H."/>
        </authorList>
    </citation>
    <scope>NUCLEOTIDE SEQUENCE</scope>
    <source>
        <strain evidence="4">SMH4131-1</strain>
    </source>
</reference>
<keyword evidence="2" id="KW-0472">Membrane</keyword>
<evidence type="ECO:0000256" key="1">
    <source>
        <dbReference type="SAM" id="MobiDB-lite"/>
    </source>
</evidence>
<feature type="region of interest" description="Disordered" evidence="1">
    <location>
        <begin position="365"/>
        <end position="416"/>
    </location>
</feature>
<feature type="transmembrane region" description="Helical" evidence="2">
    <location>
        <begin position="155"/>
        <end position="178"/>
    </location>
</feature>
<organism evidence="4 5">
    <name type="scientific">Cercophora scortea</name>
    <dbReference type="NCBI Taxonomy" id="314031"/>
    <lineage>
        <taxon>Eukaryota</taxon>
        <taxon>Fungi</taxon>
        <taxon>Dikarya</taxon>
        <taxon>Ascomycota</taxon>
        <taxon>Pezizomycotina</taxon>
        <taxon>Sordariomycetes</taxon>
        <taxon>Sordariomycetidae</taxon>
        <taxon>Sordariales</taxon>
        <taxon>Lasiosphaeriaceae</taxon>
        <taxon>Cercophora</taxon>
    </lineage>
</organism>
<feature type="transmembrane region" description="Helical" evidence="2">
    <location>
        <begin position="44"/>
        <end position="65"/>
    </location>
</feature>
<gene>
    <name evidence="4" type="ORF">B0T19DRAFT_94575</name>
</gene>
<dbReference type="EMBL" id="JAUEPO010000002">
    <property type="protein sequence ID" value="KAK3332097.1"/>
    <property type="molecule type" value="Genomic_DNA"/>
</dbReference>
<sequence length="416" mass="46040">MAWKLSSWLILVRTFQLVAALACGSLNGVLIAIIMTRHLGLSKAMTMLELLIATLLVYTATALITQSTRERHKSKPWLIFFIVLDAVFCAVTISVISVMASAGLPIHCGGLTRSDYTGEDAPNKPDPGYTTVRFSDQENGHKGELDRFCAFEQSYYFIAIGLIFTYMAITTIASLLIYEQKYANNDNERLDLLERALASEDKILETPSPLSQTPRLPVNIPPPPSEGIITRNTSIRSNITSTTQGPDFFRPNMPPRRPVGQPLLPPRKPMTSPHMNSGLGLVQGSGFVPVPLDEESDEAGIVADGMQHHSRHNMQQRELQPLQPLHHSHYQQYQREQAGGSQQQQQRMPMVPILEDQAADSALVSDGMRPSEPMLPPYQPGSSHMPGHGPEDNELRLSEYVKGGTRAQEMKDNGGY</sequence>
<name>A0AAE0IW77_9PEZI</name>
<feature type="region of interest" description="Disordered" evidence="1">
    <location>
        <begin position="206"/>
        <end position="227"/>
    </location>
</feature>